<evidence type="ECO:0000313" key="3">
    <source>
        <dbReference type="Proteomes" id="UP000255082"/>
    </source>
</evidence>
<organism evidence="2 3">
    <name type="scientific">Nocardia africana</name>
    <dbReference type="NCBI Taxonomy" id="134964"/>
    <lineage>
        <taxon>Bacteria</taxon>
        <taxon>Bacillati</taxon>
        <taxon>Actinomycetota</taxon>
        <taxon>Actinomycetes</taxon>
        <taxon>Mycobacteriales</taxon>
        <taxon>Nocardiaceae</taxon>
        <taxon>Nocardia</taxon>
    </lineage>
</organism>
<protein>
    <submittedName>
        <fullName evidence="2">Uncharacterized protein</fullName>
    </submittedName>
</protein>
<accession>A0A378WUS3</accession>
<evidence type="ECO:0000256" key="1">
    <source>
        <dbReference type="SAM" id="Phobius"/>
    </source>
</evidence>
<evidence type="ECO:0000313" key="2">
    <source>
        <dbReference type="EMBL" id="SUA44968.1"/>
    </source>
</evidence>
<reference evidence="2 3" key="1">
    <citation type="submission" date="2018-06" db="EMBL/GenBank/DDBJ databases">
        <authorList>
            <consortium name="Pathogen Informatics"/>
            <person name="Doyle S."/>
        </authorList>
    </citation>
    <scope>NUCLEOTIDE SEQUENCE [LARGE SCALE GENOMIC DNA]</scope>
    <source>
        <strain evidence="2 3">NCTC13184</strain>
    </source>
</reference>
<proteinExistence type="predicted"/>
<dbReference type="AlphaFoldDB" id="A0A378WUS3"/>
<keyword evidence="1" id="KW-1133">Transmembrane helix</keyword>
<keyword evidence="1" id="KW-0812">Transmembrane</keyword>
<dbReference type="EMBL" id="UGRU01000001">
    <property type="protein sequence ID" value="SUA44968.1"/>
    <property type="molecule type" value="Genomic_DNA"/>
</dbReference>
<keyword evidence="1" id="KW-0472">Membrane</keyword>
<feature type="transmembrane region" description="Helical" evidence="1">
    <location>
        <begin position="31"/>
        <end position="48"/>
    </location>
</feature>
<dbReference type="Proteomes" id="UP000255082">
    <property type="component" value="Unassembled WGS sequence"/>
</dbReference>
<sequence length="56" mass="6252">MKWWIRPAGLSLGLATLGVLLLIDDWAPARAAWFATGWLVATALVFAAEQRSRTRR</sequence>
<name>A0A378WUS3_9NOCA</name>
<gene>
    <name evidence="2" type="ORF">NCTC13184_03490</name>
</gene>
<dbReference type="RefSeq" id="WP_157126560.1">
    <property type="nucleotide sequence ID" value="NZ_JAJFOE010000001.1"/>
</dbReference>